<dbReference type="Proteomes" id="UP000282582">
    <property type="component" value="Unassembled WGS sequence"/>
</dbReference>
<dbReference type="Proteomes" id="UP000276864">
    <property type="component" value="Unassembled WGS sequence"/>
</dbReference>
<evidence type="ECO:0000313" key="4">
    <source>
        <dbReference type="Proteomes" id="UP000282582"/>
    </source>
</evidence>
<gene>
    <name evidence="2" type="ORF">D0866_05782</name>
    <name evidence="1" type="ORF">D0868_05888</name>
</gene>
<dbReference type="AlphaFoldDB" id="A0A3M7B1K4"/>
<reference evidence="3 4" key="1">
    <citation type="journal article" date="2018" name="BMC Genomics">
        <title>Genomic evidence for intraspecific hybridization in a clonal and extremely halotolerant yeast.</title>
        <authorList>
            <person name="Gostincar C."/>
            <person name="Stajich J.E."/>
            <person name="Zupancic J."/>
            <person name="Zalar P."/>
            <person name="Gunde-Cimerman N."/>
        </authorList>
    </citation>
    <scope>NUCLEOTIDE SEQUENCE [LARGE SCALE GENOMIC DNA]</scope>
    <source>
        <strain evidence="2 3">EXF-6651</strain>
        <strain evidence="1 4">EXF-6654</strain>
    </source>
</reference>
<sequence length="211" mass="22621">MVERTEWALRRVREWTGLSGWIMDGLVRLGLVTRQQGGACCVGSGAGGVLNASGKISLLLVPERPEIRPIAQCSMEILELPPHLTPSINNITAINPTAEVHKQLPALLKGEPIKPASGVGSNADSPSTQIPLAMVVGRGFSESELEEMRKLEGANTLPWLYPDPLKSMASTLSGPFLLDAIAKRTKACLGAHGIAEGKDVMGEEKGKVWYF</sequence>
<evidence type="ECO:0000313" key="1">
    <source>
        <dbReference type="EMBL" id="RMY06398.1"/>
    </source>
</evidence>
<organism evidence="2 3">
    <name type="scientific">Hortaea werneckii</name>
    <name type="common">Black yeast</name>
    <name type="synonym">Cladosporium werneckii</name>
    <dbReference type="NCBI Taxonomy" id="91943"/>
    <lineage>
        <taxon>Eukaryota</taxon>
        <taxon>Fungi</taxon>
        <taxon>Dikarya</taxon>
        <taxon>Ascomycota</taxon>
        <taxon>Pezizomycotina</taxon>
        <taxon>Dothideomycetes</taxon>
        <taxon>Dothideomycetidae</taxon>
        <taxon>Mycosphaerellales</taxon>
        <taxon>Teratosphaeriaceae</taxon>
        <taxon>Hortaea</taxon>
    </lineage>
</organism>
<comment type="caution">
    <text evidence="2">The sequence shown here is derived from an EMBL/GenBank/DDBJ whole genome shotgun (WGS) entry which is preliminary data.</text>
</comment>
<proteinExistence type="predicted"/>
<dbReference type="EMBL" id="QWIK01000426">
    <property type="protein sequence ID" value="RMY06398.1"/>
    <property type="molecule type" value="Genomic_DNA"/>
</dbReference>
<accession>A0A3M7B1K4</accession>
<name>A0A3M7B1K4_HORWE</name>
<evidence type="ECO:0000313" key="3">
    <source>
        <dbReference type="Proteomes" id="UP000276864"/>
    </source>
</evidence>
<protein>
    <submittedName>
        <fullName evidence="2">Uncharacterized protein</fullName>
    </submittedName>
</protein>
<dbReference type="EMBL" id="QWIM01000524">
    <property type="protein sequence ID" value="RMY33641.1"/>
    <property type="molecule type" value="Genomic_DNA"/>
</dbReference>
<evidence type="ECO:0000313" key="2">
    <source>
        <dbReference type="EMBL" id="RMY33641.1"/>
    </source>
</evidence>